<evidence type="ECO:0000259" key="3">
    <source>
        <dbReference type="Pfam" id="PF04917"/>
    </source>
</evidence>
<feature type="transmembrane region" description="Helical" evidence="2">
    <location>
        <begin position="37"/>
        <end position="59"/>
    </location>
</feature>
<dbReference type="EMBL" id="CP001511">
    <property type="protein sequence ID" value="ACS43589.1"/>
    <property type="molecule type" value="Genomic_DNA"/>
</dbReference>
<dbReference type="AlphaFoldDB" id="C5B557"/>
<evidence type="ECO:0000313" key="5">
    <source>
        <dbReference type="Proteomes" id="UP000009081"/>
    </source>
</evidence>
<gene>
    <name evidence="4" type="ordered locus">MexAM1_META2p0745</name>
</gene>
<feature type="region of interest" description="Disordered" evidence="1">
    <location>
        <begin position="305"/>
        <end position="331"/>
    </location>
</feature>
<dbReference type="HOGENOM" id="CLU_416083_0_0_5"/>
<reference evidence="4 5" key="1">
    <citation type="journal article" date="2009" name="PLoS ONE">
        <title>Methylobacterium genome sequences: a reference blueprint to investigate microbial metabolism of C1 compounds from natural and industrial sources.</title>
        <authorList>
            <person name="Vuilleumier S."/>
            <person name="Chistoserdova L."/>
            <person name="Lee M.-C."/>
            <person name="Bringel F."/>
            <person name="Lajus A."/>
            <person name="Zhou Y."/>
            <person name="Gourion B."/>
            <person name="Barbe V."/>
            <person name="Chang J."/>
            <person name="Cruveiller S."/>
            <person name="Dossat C."/>
            <person name="Gillett W."/>
            <person name="Gruffaz C."/>
            <person name="Haugen E."/>
            <person name="Hourcade E."/>
            <person name="Levy R."/>
            <person name="Mangenot S."/>
            <person name="Muller E."/>
            <person name="Nadalig T."/>
            <person name="Pagni M."/>
            <person name="Penny C."/>
            <person name="Peyraud R."/>
            <person name="Robinson D.G."/>
            <person name="Roche D."/>
            <person name="Rouy Z."/>
            <person name="Saenampechek C."/>
            <person name="Salvignol G."/>
            <person name="Vallenet D."/>
            <person name="Wu Z."/>
            <person name="Marx C.J."/>
            <person name="Vorholt J.A."/>
            <person name="Olson M.V."/>
            <person name="Kaul R."/>
            <person name="Weissenbach J."/>
            <person name="Medigue C."/>
            <person name="Lidstrom M.E."/>
        </authorList>
    </citation>
    <scope>NUCLEOTIDE SEQUENCE [LARGE SCALE GENOMIC DNA]</scope>
    <source>
        <strain evidence="5">ATCC 14718 / DSM 1338 / JCM 2805 / NCIMB 9133 / AM1</strain>
    </source>
</reference>
<evidence type="ECO:0000256" key="1">
    <source>
        <dbReference type="SAM" id="MobiDB-lite"/>
    </source>
</evidence>
<protein>
    <recommendedName>
        <fullName evidence="3">Bacterial shufflon protein N-terminal domain-containing protein</fullName>
    </recommendedName>
</protein>
<name>C5B557_METEA</name>
<dbReference type="Proteomes" id="UP000009081">
    <property type="component" value="Plasmid megaplasmid"/>
</dbReference>
<dbReference type="InterPro" id="IPR007001">
    <property type="entry name" value="Shufflon_N"/>
</dbReference>
<proteinExistence type="predicted"/>
<feature type="compositionally biased region" description="Polar residues" evidence="1">
    <location>
        <begin position="305"/>
        <end position="324"/>
    </location>
</feature>
<sequence>MTVHPPRKAEPMSIRSIQKEPRRLLDRLRRRKRGLTLLEVAGALGIVAVAGVGFAQMAADSQLATKDKATAVRLKEVTDAATAYVRSNYPQIVAVAPLNAPIQIGIVAGETSAGGLQDLQTAGFLGSNFQNRNAYNQQHAVQVIKRPPAVAGGPERLDVLVNTFGGNAISDRSLPRVATLVGAEGGYIPEAAAAYSAAGTVQGNIIGAYGGWRVPTADYAGAGATAPSTGHVAATLGFDGTSILADFLYRFPVPGMPEANRMHADIDMTAHSINNLQRITGSGGGNSIDLSNAGRVSIQDDLSVNRDTSTGRDLSVGRSATVTGTGMAGSPSLTVQQGDLKVSQGSMDIAQDALIGRDSTVGRDLVVNGQVYSDVFASLSGANYAVSPTTTTTVATLNPEFLNADTLIYGSVVGKSIATPNPNSQQVANTVAGMSFEDGQKYIKTLSTQYNAEVRARAGTAGTAVRLGELLPRYVARGLYVVSSTGEVRAYVNGTLTTVGGGGRVPFPIYKDANTGAENYGCGIGEPQIYLSKMDDSYSVNLANAGAGGTSLIGHTSAQLPVTGTAYFCDSMGGCSNTTVNGITTQQAITELRPGTINVASNATVATGADGWGVTFGGTPSGLDANGNQIARVVLAQTFCHFQFSEGGTYAVSEGGLNR</sequence>
<organism evidence="4 5">
    <name type="scientific">Methylorubrum extorquens (strain ATCC 14718 / DSM 1338 / JCM 2805 / NCIMB 9133 / AM1)</name>
    <name type="common">Methylobacterium extorquens</name>
    <dbReference type="NCBI Taxonomy" id="272630"/>
    <lineage>
        <taxon>Bacteria</taxon>
        <taxon>Pseudomonadati</taxon>
        <taxon>Pseudomonadota</taxon>
        <taxon>Alphaproteobacteria</taxon>
        <taxon>Hyphomicrobiales</taxon>
        <taxon>Methylobacteriaceae</taxon>
        <taxon>Methylorubrum</taxon>
    </lineage>
</organism>
<dbReference type="Pfam" id="PF04917">
    <property type="entry name" value="Shufflon_N"/>
    <property type="match status" value="1"/>
</dbReference>
<keyword evidence="2" id="KW-1133">Transmembrane helix</keyword>
<dbReference type="KEGG" id="mea:Mex_2p0745"/>
<evidence type="ECO:0000313" key="4">
    <source>
        <dbReference type="EMBL" id="ACS43589.1"/>
    </source>
</evidence>
<keyword evidence="2" id="KW-0472">Membrane</keyword>
<keyword evidence="2" id="KW-0812">Transmembrane</keyword>
<geneLocation type="plasmid" evidence="4 5">
    <name>megaplasmid</name>
</geneLocation>
<evidence type="ECO:0000256" key="2">
    <source>
        <dbReference type="SAM" id="Phobius"/>
    </source>
</evidence>
<feature type="domain" description="Bacterial shufflon protein N-terminal" evidence="3">
    <location>
        <begin position="69"/>
        <end position="316"/>
    </location>
</feature>
<accession>C5B557</accession>
<keyword evidence="4" id="KW-0614">Plasmid</keyword>
<keyword evidence="5" id="KW-1185">Reference proteome</keyword>